<organism evidence="1 2">
    <name type="scientific">Shouchella xiaoxiensis</name>
    <dbReference type="NCBI Taxonomy" id="766895"/>
    <lineage>
        <taxon>Bacteria</taxon>
        <taxon>Bacillati</taxon>
        <taxon>Bacillota</taxon>
        <taxon>Bacilli</taxon>
        <taxon>Bacillales</taxon>
        <taxon>Bacillaceae</taxon>
        <taxon>Shouchella</taxon>
    </lineage>
</organism>
<sequence>MKPVVLLVGMNHLDQEHTQDVVTSTATDVLSERRQTEMEALVEQFVQFAPTKVCLEYPKTMQGNLTRSYKSYLHSESTLSKNEREQIGYRLAKKMDHETVWGVDWNGESSHDAFGYAAEHEPDLFKRLIKPVQASVAEADDYFSEHTMSQFVSYLNEPSHLNLMHQFHLNLLQIGDDENPVGALWLANYWYFRNVMIYKAILELAATEERLFVLYGASHIYPIKQLLEDSDLVTVELASAYLTKGE</sequence>
<evidence type="ECO:0000313" key="1">
    <source>
        <dbReference type="EMBL" id="MBM7839784.1"/>
    </source>
</evidence>
<protein>
    <submittedName>
        <fullName evidence="1">Uncharacterized protein</fullName>
    </submittedName>
</protein>
<keyword evidence="2" id="KW-1185">Reference proteome</keyword>
<reference evidence="1" key="1">
    <citation type="submission" date="2021-01" db="EMBL/GenBank/DDBJ databases">
        <title>Genomic Encyclopedia of Type Strains, Phase IV (KMG-IV): sequencing the most valuable type-strain genomes for metagenomic binning, comparative biology and taxonomic classification.</title>
        <authorList>
            <person name="Goeker M."/>
        </authorList>
    </citation>
    <scope>NUCLEOTIDE SEQUENCE</scope>
    <source>
        <strain evidence="1">DSM 21943</strain>
    </source>
</reference>
<dbReference type="InterPro" id="IPR043749">
    <property type="entry name" value="DUF5694"/>
</dbReference>
<gene>
    <name evidence="1" type="ORF">JOC54_003064</name>
</gene>
<dbReference type="RefSeq" id="WP_204466994.1">
    <property type="nucleotide sequence ID" value="NZ_JAFBCV010000010.1"/>
</dbReference>
<accession>A0ABS2SZ97</accession>
<proteinExistence type="predicted"/>
<dbReference type="EMBL" id="JAFBCV010000010">
    <property type="protein sequence ID" value="MBM7839784.1"/>
    <property type="molecule type" value="Genomic_DNA"/>
</dbReference>
<dbReference type="Pfam" id="PF18950">
    <property type="entry name" value="DUF5694"/>
    <property type="match status" value="1"/>
</dbReference>
<comment type="caution">
    <text evidence="1">The sequence shown here is derived from an EMBL/GenBank/DDBJ whole genome shotgun (WGS) entry which is preliminary data.</text>
</comment>
<name>A0ABS2SZ97_9BACI</name>
<dbReference type="Proteomes" id="UP001179280">
    <property type="component" value="Unassembled WGS sequence"/>
</dbReference>
<evidence type="ECO:0000313" key="2">
    <source>
        <dbReference type="Proteomes" id="UP001179280"/>
    </source>
</evidence>